<evidence type="ECO:0000256" key="3">
    <source>
        <dbReference type="ARBA" id="ARBA00032460"/>
    </source>
</evidence>
<gene>
    <name evidence="6" type="ORF">EDD77_11035</name>
</gene>
<dbReference type="InterPro" id="IPR004360">
    <property type="entry name" value="Glyas_Fos-R_dOase_dom"/>
</dbReference>
<evidence type="ECO:0000313" key="6">
    <source>
        <dbReference type="EMBL" id="TCL57360.1"/>
    </source>
</evidence>
<dbReference type="Proteomes" id="UP000295184">
    <property type="component" value="Unassembled WGS sequence"/>
</dbReference>
<evidence type="ECO:0000313" key="7">
    <source>
        <dbReference type="Proteomes" id="UP000295184"/>
    </source>
</evidence>
<dbReference type="GO" id="GO:0005737">
    <property type="term" value="C:cytoplasm"/>
    <property type="evidence" value="ECO:0007669"/>
    <property type="project" value="TreeGrafter"/>
</dbReference>
<keyword evidence="6" id="KW-0456">Lyase</keyword>
<evidence type="ECO:0000259" key="5">
    <source>
        <dbReference type="PROSITE" id="PS51819"/>
    </source>
</evidence>
<sequence length="123" mass="14501">MKFKMIHENYNVFDLNRSKAFYEKALGLAEVRRITAPDGSFIIVYLANEESDFQLELTWMRDMDRPYNLGDCEFHLAFQVEDFDAAHALHKEMGCICFENEAMGIYFIQDPDGYWLEIVPEKK</sequence>
<dbReference type="Gene3D" id="3.10.180.10">
    <property type="entry name" value="2,3-Dihydroxybiphenyl 1,2-Dioxygenase, domain 1"/>
    <property type="match status" value="1"/>
</dbReference>
<dbReference type="InterPro" id="IPR029068">
    <property type="entry name" value="Glyas_Bleomycin-R_OHBP_Dase"/>
</dbReference>
<name>A0A4R1QYF0_9FIRM</name>
<comment type="caution">
    <text evidence="6">The sequence shown here is derived from an EMBL/GenBank/DDBJ whole genome shotgun (WGS) entry which is preliminary data.</text>
</comment>
<dbReference type="STRING" id="1650663.GCA_001486665_02130"/>
<accession>A0A4R1QYF0</accession>
<dbReference type="RefSeq" id="WP_058965157.1">
    <property type="nucleotide sequence ID" value="NZ_CABKVM010000017.1"/>
</dbReference>
<dbReference type="PANTHER" id="PTHR46036:SF5">
    <property type="entry name" value="LACTOYLGLUTATHIONE LYASE"/>
    <property type="match status" value="1"/>
</dbReference>
<reference evidence="6 7" key="1">
    <citation type="submission" date="2019-03" db="EMBL/GenBank/DDBJ databases">
        <title>Genomic Encyclopedia of Type Strains, Phase IV (KMG-IV): sequencing the most valuable type-strain genomes for metagenomic binning, comparative biology and taxonomic classification.</title>
        <authorList>
            <person name="Goeker M."/>
        </authorList>
    </citation>
    <scope>NUCLEOTIDE SEQUENCE [LARGE SCALE GENOMIC DNA]</scope>
    <source>
        <strain evidence="6 7">DSM 100451</strain>
    </source>
</reference>
<dbReference type="GO" id="GO:0019243">
    <property type="term" value="P:methylglyoxal catabolic process to D-lactate via S-lactoyl-glutathione"/>
    <property type="evidence" value="ECO:0007669"/>
    <property type="project" value="TreeGrafter"/>
</dbReference>
<evidence type="ECO:0000256" key="1">
    <source>
        <dbReference type="ARBA" id="ARBA00030291"/>
    </source>
</evidence>
<dbReference type="EMBL" id="SLUM01000010">
    <property type="protein sequence ID" value="TCL57360.1"/>
    <property type="molecule type" value="Genomic_DNA"/>
</dbReference>
<protein>
    <recommendedName>
        <fullName evidence="2">Aldoketomutase</fullName>
    </recommendedName>
    <alternativeName>
        <fullName evidence="1">Ketone-aldehyde mutase</fullName>
    </alternativeName>
    <alternativeName>
        <fullName evidence="3">Methylglyoxalase</fullName>
    </alternativeName>
    <alternativeName>
        <fullName evidence="4">S-D-lactoylglutathione methylglyoxal lyase</fullName>
    </alternativeName>
</protein>
<dbReference type="Pfam" id="PF00903">
    <property type="entry name" value="Glyoxalase"/>
    <property type="match status" value="1"/>
</dbReference>
<evidence type="ECO:0000256" key="4">
    <source>
        <dbReference type="ARBA" id="ARBA00033298"/>
    </source>
</evidence>
<dbReference type="GO" id="GO:0004462">
    <property type="term" value="F:lactoylglutathione lyase activity"/>
    <property type="evidence" value="ECO:0007669"/>
    <property type="project" value="TreeGrafter"/>
</dbReference>
<organism evidence="6 7">
    <name type="scientific">Allofournierella massiliensis</name>
    <dbReference type="NCBI Taxonomy" id="1650663"/>
    <lineage>
        <taxon>Bacteria</taxon>
        <taxon>Bacillati</taxon>
        <taxon>Bacillota</taxon>
        <taxon>Clostridia</taxon>
        <taxon>Eubacteriales</taxon>
        <taxon>Oscillospiraceae</taxon>
        <taxon>Allofournierella</taxon>
    </lineage>
</organism>
<dbReference type="OrthoDB" id="192739at2"/>
<evidence type="ECO:0000256" key="2">
    <source>
        <dbReference type="ARBA" id="ARBA00030892"/>
    </source>
</evidence>
<dbReference type="SUPFAM" id="SSF54593">
    <property type="entry name" value="Glyoxalase/Bleomycin resistance protein/Dihydroxybiphenyl dioxygenase"/>
    <property type="match status" value="1"/>
</dbReference>
<dbReference type="AlphaFoldDB" id="A0A4R1QYF0"/>
<dbReference type="PROSITE" id="PS51819">
    <property type="entry name" value="VOC"/>
    <property type="match status" value="1"/>
</dbReference>
<proteinExistence type="predicted"/>
<dbReference type="InterPro" id="IPR037523">
    <property type="entry name" value="VOC_core"/>
</dbReference>
<feature type="domain" description="VOC" evidence="5">
    <location>
        <begin position="4"/>
        <end position="121"/>
    </location>
</feature>
<dbReference type="PANTHER" id="PTHR46036">
    <property type="entry name" value="LACTOYLGLUTATHIONE LYASE"/>
    <property type="match status" value="1"/>
</dbReference>